<evidence type="ECO:0000313" key="7">
    <source>
        <dbReference type="EMBL" id="MFD1038937.1"/>
    </source>
</evidence>
<feature type="transmembrane region" description="Helical" evidence="6">
    <location>
        <begin position="105"/>
        <end position="122"/>
    </location>
</feature>
<dbReference type="RefSeq" id="WP_390362397.1">
    <property type="nucleotide sequence ID" value="NZ_JBHTKJ010000027.1"/>
</dbReference>
<keyword evidence="8" id="KW-1185">Reference proteome</keyword>
<gene>
    <name evidence="7" type="ORF">ACFQ3N_11120</name>
</gene>
<feature type="transmembrane region" description="Helical" evidence="6">
    <location>
        <begin position="143"/>
        <end position="172"/>
    </location>
</feature>
<keyword evidence="3 6" id="KW-0812">Transmembrane</keyword>
<proteinExistence type="inferred from homology"/>
<feature type="transmembrane region" description="Helical" evidence="6">
    <location>
        <begin position="6"/>
        <end position="33"/>
    </location>
</feature>
<protein>
    <recommendedName>
        <fullName evidence="6">Probable membrane transporter protein</fullName>
    </recommendedName>
</protein>
<dbReference type="InterPro" id="IPR002781">
    <property type="entry name" value="TM_pro_TauE-like"/>
</dbReference>
<evidence type="ECO:0000256" key="6">
    <source>
        <dbReference type="RuleBase" id="RU363041"/>
    </source>
</evidence>
<comment type="subcellular location">
    <subcellularLocation>
        <location evidence="6">Cell membrane</location>
        <topology evidence="6">Multi-pass membrane protein</topology>
    </subcellularLocation>
    <subcellularLocation>
        <location evidence="1">Membrane</location>
        <topology evidence="1">Multi-pass membrane protein</topology>
    </subcellularLocation>
</comment>
<comment type="similarity">
    <text evidence="2 6">Belongs to the 4-toluene sulfonate uptake permease (TSUP) (TC 2.A.102) family.</text>
</comment>
<organism evidence="7 8">
    <name type="scientific">Virgibacillus byunsanensis</name>
    <dbReference type="NCBI Taxonomy" id="570945"/>
    <lineage>
        <taxon>Bacteria</taxon>
        <taxon>Bacillati</taxon>
        <taxon>Bacillota</taxon>
        <taxon>Bacilli</taxon>
        <taxon>Bacillales</taxon>
        <taxon>Bacillaceae</taxon>
        <taxon>Virgibacillus</taxon>
    </lineage>
</organism>
<dbReference type="EMBL" id="JBHTKJ010000027">
    <property type="protein sequence ID" value="MFD1038937.1"/>
    <property type="molecule type" value="Genomic_DNA"/>
</dbReference>
<comment type="caution">
    <text evidence="7">The sequence shown here is derived from an EMBL/GenBank/DDBJ whole genome shotgun (WGS) entry which is preliminary data.</text>
</comment>
<dbReference type="PANTHER" id="PTHR43701:SF2">
    <property type="entry name" value="MEMBRANE TRANSPORTER PROTEIN YJNA-RELATED"/>
    <property type="match status" value="1"/>
</dbReference>
<feature type="transmembrane region" description="Helical" evidence="6">
    <location>
        <begin position="70"/>
        <end position="93"/>
    </location>
</feature>
<dbReference type="Pfam" id="PF01925">
    <property type="entry name" value="TauE"/>
    <property type="match status" value="1"/>
</dbReference>
<evidence type="ECO:0000256" key="1">
    <source>
        <dbReference type="ARBA" id="ARBA00004141"/>
    </source>
</evidence>
<evidence type="ECO:0000256" key="2">
    <source>
        <dbReference type="ARBA" id="ARBA00009142"/>
    </source>
</evidence>
<evidence type="ECO:0000256" key="4">
    <source>
        <dbReference type="ARBA" id="ARBA00022989"/>
    </source>
</evidence>
<dbReference type="Proteomes" id="UP001597040">
    <property type="component" value="Unassembled WGS sequence"/>
</dbReference>
<keyword evidence="4 6" id="KW-1133">Transmembrane helix</keyword>
<keyword evidence="5 6" id="KW-0472">Membrane</keyword>
<accession>A0ABW3LLN5</accession>
<feature type="transmembrane region" description="Helical" evidence="6">
    <location>
        <begin position="234"/>
        <end position="251"/>
    </location>
</feature>
<reference evidence="8" key="1">
    <citation type="journal article" date="2019" name="Int. J. Syst. Evol. Microbiol.">
        <title>The Global Catalogue of Microorganisms (GCM) 10K type strain sequencing project: providing services to taxonomists for standard genome sequencing and annotation.</title>
        <authorList>
            <consortium name="The Broad Institute Genomics Platform"/>
            <consortium name="The Broad Institute Genome Sequencing Center for Infectious Disease"/>
            <person name="Wu L."/>
            <person name="Ma J."/>
        </authorList>
    </citation>
    <scope>NUCLEOTIDE SEQUENCE [LARGE SCALE GENOMIC DNA]</scope>
    <source>
        <strain evidence="8">CCUG 56754</strain>
    </source>
</reference>
<keyword evidence="6" id="KW-1003">Cell membrane</keyword>
<name>A0ABW3LLN5_9BACI</name>
<evidence type="ECO:0000313" key="8">
    <source>
        <dbReference type="Proteomes" id="UP001597040"/>
    </source>
</evidence>
<evidence type="ECO:0000256" key="3">
    <source>
        <dbReference type="ARBA" id="ARBA00022692"/>
    </source>
</evidence>
<sequence>MVLEFIVIGFVIGGLVGLTGVGGASLLTPILIFMGVQPSIAIGTDFLYNSATKVVATYQHIRQKTVKFTLVKYMAIGSLPAAIVANVLFYTFLVNYYNEELILDLLGFVLITISLITFVQIVSKKTTNRWKQKSFQEKKRVTILAGFIIGAMVGLTSVGAGSLFALFMLYFFNIKSSELVGTDITHAFLLTFITAILMAGFGNINYLLAINLLIGSIPGTIIGSKLTLNIPPNYIRICIVVIILFSGFKLIL</sequence>
<dbReference type="PANTHER" id="PTHR43701">
    <property type="entry name" value="MEMBRANE TRANSPORTER PROTEIN MJ0441-RELATED"/>
    <property type="match status" value="1"/>
</dbReference>
<evidence type="ECO:0000256" key="5">
    <source>
        <dbReference type="ARBA" id="ARBA00023136"/>
    </source>
</evidence>
<dbReference type="InterPro" id="IPR051598">
    <property type="entry name" value="TSUP/Inactive_protease-like"/>
</dbReference>